<keyword evidence="2" id="KW-1133">Transmembrane helix</keyword>
<dbReference type="AlphaFoldDB" id="A0A9Q9B5Z2"/>
<keyword evidence="2" id="KW-0812">Transmembrane</keyword>
<name>A0A9Q9B5Z2_9PEZI</name>
<sequence length="178" mass="18896">MLKTRAMRAPDAAHRQTKQQTAQQQPSNAARSTTTSTTSTPAAPATRPRIPLGLLKHIPIVGLLKHIPIALAKHLLVAVFAQCWFWPTLHSLAAICIVLCIGRLLEELPTRLPHPTVRLWNWCRGAAHLAYSVAVAGIVLAAARACVGGAGSGSGRDYAGDAAVAECLQCGDEWATVV</sequence>
<dbReference type="Proteomes" id="UP001056384">
    <property type="component" value="Chromosome 13"/>
</dbReference>
<protein>
    <submittedName>
        <fullName evidence="3">Uncharacterized protein</fullName>
    </submittedName>
</protein>
<dbReference type="EMBL" id="CP099430">
    <property type="protein sequence ID" value="USW59603.1"/>
    <property type="molecule type" value="Genomic_DNA"/>
</dbReference>
<keyword evidence="4" id="KW-1185">Reference proteome</keyword>
<feature type="compositionally biased region" description="Low complexity" evidence="1">
    <location>
        <begin position="18"/>
        <end position="45"/>
    </location>
</feature>
<evidence type="ECO:0000256" key="1">
    <source>
        <dbReference type="SAM" id="MobiDB-lite"/>
    </source>
</evidence>
<accession>A0A9Q9B5Z2</accession>
<evidence type="ECO:0000313" key="3">
    <source>
        <dbReference type="EMBL" id="USW59603.1"/>
    </source>
</evidence>
<reference evidence="3" key="1">
    <citation type="submission" date="2022-06" db="EMBL/GenBank/DDBJ databases">
        <title>Complete genome sequences of two strains of the flax pathogen Septoria linicola.</title>
        <authorList>
            <person name="Lapalu N."/>
            <person name="Simon A."/>
            <person name="Demenou B."/>
            <person name="Paumier D."/>
            <person name="Guillot M.-P."/>
            <person name="Gout L."/>
            <person name="Valade R."/>
        </authorList>
    </citation>
    <scope>NUCLEOTIDE SEQUENCE</scope>
    <source>
        <strain evidence="3">SE15195</strain>
    </source>
</reference>
<feature type="transmembrane region" description="Helical" evidence="2">
    <location>
        <begin position="125"/>
        <end position="147"/>
    </location>
</feature>
<evidence type="ECO:0000256" key="2">
    <source>
        <dbReference type="SAM" id="Phobius"/>
    </source>
</evidence>
<evidence type="ECO:0000313" key="4">
    <source>
        <dbReference type="Proteomes" id="UP001056384"/>
    </source>
</evidence>
<feature type="region of interest" description="Disordered" evidence="1">
    <location>
        <begin position="1"/>
        <end position="45"/>
    </location>
</feature>
<proteinExistence type="predicted"/>
<organism evidence="3 4">
    <name type="scientific">Septoria linicola</name>
    <dbReference type="NCBI Taxonomy" id="215465"/>
    <lineage>
        <taxon>Eukaryota</taxon>
        <taxon>Fungi</taxon>
        <taxon>Dikarya</taxon>
        <taxon>Ascomycota</taxon>
        <taxon>Pezizomycotina</taxon>
        <taxon>Dothideomycetes</taxon>
        <taxon>Dothideomycetidae</taxon>
        <taxon>Mycosphaerellales</taxon>
        <taxon>Mycosphaerellaceae</taxon>
        <taxon>Septoria</taxon>
    </lineage>
</organism>
<keyword evidence="2" id="KW-0472">Membrane</keyword>
<feature type="transmembrane region" description="Helical" evidence="2">
    <location>
        <begin position="75"/>
        <end position="105"/>
    </location>
</feature>
<gene>
    <name evidence="3" type="ORF">Slin15195_G129220</name>
</gene>